<dbReference type="Proteomes" id="UP001165064">
    <property type="component" value="Unassembled WGS sequence"/>
</dbReference>
<comment type="caution">
    <text evidence="1">The sequence shown here is derived from an EMBL/GenBank/DDBJ whole genome shotgun (WGS) entry which is preliminary data.</text>
</comment>
<sequence>MLLYEPIGGAGNNIYNSPPGQESPYKETSPLVTGPSESTSLRYGSNNSLHQESQALLTQRQQQQSSSYTNDLESLQKPKQTKLSQFVENVRSLNKETVLEECVKKPIGYLPAVFLGTLLNILDALSYGMIMFPIGETVFSSMGASGLSMFYVSTVISQLVYSLGASAFKSAIGSEMIEVTPFFHQMAIRIMLKLGEDQKDVILSTTVVTFAVSSVVTGICFLILGKCKLGKLVGFFPRHILVGCIGGVGYFLVVTGIEVSSRIQGDHH</sequence>
<organism evidence="1 2">
    <name type="scientific">Ambrosiozyma monospora</name>
    <name type="common">Yeast</name>
    <name type="synonym">Endomycopsis monosporus</name>
    <dbReference type="NCBI Taxonomy" id="43982"/>
    <lineage>
        <taxon>Eukaryota</taxon>
        <taxon>Fungi</taxon>
        <taxon>Dikarya</taxon>
        <taxon>Ascomycota</taxon>
        <taxon>Saccharomycotina</taxon>
        <taxon>Pichiomycetes</taxon>
        <taxon>Pichiales</taxon>
        <taxon>Pichiaceae</taxon>
        <taxon>Ambrosiozyma</taxon>
    </lineage>
</organism>
<name>A0ACB5UB95_AMBMO</name>
<reference evidence="1" key="1">
    <citation type="submission" date="2023-04" db="EMBL/GenBank/DDBJ databases">
        <title>Ambrosiozyma monospora NBRC 10751.</title>
        <authorList>
            <person name="Ichikawa N."/>
            <person name="Sato H."/>
            <person name="Tonouchi N."/>
        </authorList>
    </citation>
    <scope>NUCLEOTIDE SEQUENCE</scope>
    <source>
        <strain evidence="1">NBRC 10751</strain>
    </source>
</reference>
<evidence type="ECO:0000313" key="2">
    <source>
        <dbReference type="Proteomes" id="UP001165064"/>
    </source>
</evidence>
<gene>
    <name evidence="1" type="ORF">Amon02_001296900</name>
</gene>
<proteinExistence type="predicted"/>
<dbReference type="EMBL" id="BSXS01016321">
    <property type="protein sequence ID" value="GMF07588.1"/>
    <property type="molecule type" value="Genomic_DNA"/>
</dbReference>
<evidence type="ECO:0000313" key="1">
    <source>
        <dbReference type="EMBL" id="GMF07588.1"/>
    </source>
</evidence>
<accession>A0ACB5UB95</accession>
<keyword evidence="2" id="KW-1185">Reference proteome</keyword>
<protein>
    <submittedName>
        <fullName evidence="1">Unnamed protein product</fullName>
    </submittedName>
</protein>